<dbReference type="AlphaFoldDB" id="A0A196S4R2"/>
<gene>
    <name evidence="2" type="ORF">AV274_6222</name>
</gene>
<keyword evidence="1" id="KW-0472">Membrane</keyword>
<proteinExistence type="predicted"/>
<evidence type="ECO:0000313" key="3">
    <source>
        <dbReference type="Proteomes" id="UP000078348"/>
    </source>
</evidence>
<sequence>MSKPRAPIFAANSQESRAKEQDFKNEYDYFIKHKGENGIQEMEAEKGSMNPVRTTIYKATIYIILTGCENVEDIIRISMEAQLSSVVYDAINKCVGYYRELGSESRIAMLQSFNAIYKTRFPYLGRITTLLLSLSQCCYVSNSNMWLTQRILECLQENIATIITACKEQKEQIVIPTIILWCLRKCYDHIGLAPEFVTLEGKVLEKLLTLSSDAFTACGVDGFIFLSLTKHAVPFSRSLYASLLQDAPRLSLQLATVPPPDVYCFSQDSEILGNIKRFYATLQAQRSPSAAQLQQSLAALLTFRSSNMLWSSAAVTLPRCCSLLHPGDPVNDMVVDSCFQYARAVSHGGDAALSAKKKEVIDALCTALLATLPSNPAWVSRYIHQTANIASEHGANVLELIRAGLKLVVSEPQSALAQAVQSFFLAAFAQPPTQKWWENWQGQFPTDVQNLVNQVKCAALPPKESKRVKVDRGAGEAKGGAERVVAMLRQFSETEVVLYLKSLEGKEELGEVFGAISAYLDECEKVSENPVVRGVLGIMEKEPKYGKELLRGLQEKCPVVSTVLMIKLVRDYYLQECGPIPPLLHQHSYLPIYRSLYSFFAAQADAPSDATAKLTARLLELFAGEGLSLGDVVDSVLATAVVMDMTKKEDEDSPLMFVLIFLIPFLFLFLRKHLHSTLLPLYVPLLDNSVMTLMLFDEVKSFTFLTTMSLQELKWFWELYSHGRFIYDKINKTTKVLFALCDKLPDPKRCVVFKAICDLCKECQPDAQLIELLLSQGLPFATFNEMVFMAWEYDYAEDLFRFFNQAIKSLRLLDAEKQERVIEALTVYLNNTIVRKNLEEVMEEGCRETAALVRDTMESSSLKSSVALNPLLLKKGKGAQGARKKRSRLAL</sequence>
<evidence type="ECO:0000313" key="2">
    <source>
        <dbReference type="EMBL" id="OAO12088.1"/>
    </source>
</evidence>
<accession>A0A196S4R2</accession>
<comment type="caution">
    <text evidence="2">The sequence shown here is derived from an EMBL/GenBank/DDBJ whole genome shotgun (WGS) entry which is preliminary data.</text>
</comment>
<organism evidence="2 3">
    <name type="scientific">Blastocystis sp. subtype 1 (strain ATCC 50177 / NandII)</name>
    <dbReference type="NCBI Taxonomy" id="478820"/>
    <lineage>
        <taxon>Eukaryota</taxon>
        <taxon>Sar</taxon>
        <taxon>Stramenopiles</taxon>
        <taxon>Bigyra</taxon>
        <taxon>Opalozoa</taxon>
        <taxon>Opalinata</taxon>
        <taxon>Blastocystidae</taxon>
        <taxon>Blastocystis</taxon>
    </lineage>
</organism>
<evidence type="ECO:0000256" key="1">
    <source>
        <dbReference type="SAM" id="Phobius"/>
    </source>
</evidence>
<name>A0A196S4R2_BLAHN</name>
<dbReference type="Proteomes" id="UP000078348">
    <property type="component" value="Unassembled WGS sequence"/>
</dbReference>
<feature type="transmembrane region" description="Helical" evidence="1">
    <location>
        <begin position="653"/>
        <end position="670"/>
    </location>
</feature>
<keyword evidence="1" id="KW-0812">Transmembrane</keyword>
<keyword evidence="1" id="KW-1133">Transmembrane helix</keyword>
<keyword evidence="3" id="KW-1185">Reference proteome</keyword>
<protein>
    <submittedName>
        <fullName evidence="2">Uncharacterized protein</fullName>
    </submittedName>
</protein>
<reference evidence="2 3" key="1">
    <citation type="submission" date="2016-05" db="EMBL/GenBank/DDBJ databases">
        <title>Nuclear genome of Blastocystis sp. subtype 1 NandII.</title>
        <authorList>
            <person name="Gentekaki E."/>
            <person name="Curtis B."/>
            <person name="Stairs C."/>
            <person name="Eme L."/>
            <person name="Herman E."/>
            <person name="Klimes V."/>
            <person name="Arias M.C."/>
            <person name="Elias M."/>
            <person name="Hilliou F."/>
            <person name="Klute M."/>
            <person name="Malik S.-B."/>
            <person name="Pightling A."/>
            <person name="Rachubinski R."/>
            <person name="Salas D."/>
            <person name="Schlacht A."/>
            <person name="Suga H."/>
            <person name="Archibald J."/>
            <person name="Ball S.G."/>
            <person name="Clark G."/>
            <person name="Dacks J."/>
            <person name="Van Der Giezen M."/>
            <person name="Tsaousis A."/>
            <person name="Roger A."/>
        </authorList>
    </citation>
    <scope>NUCLEOTIDE SEQUENCE [LARGE SCALE GENOMIC DNA]</scope>
    <source>
        <strain evidence="3">ATCC 50177 / NandII</strain>
    </source>
</reference>
<dbReference type="EMBL" id="LXWW01000563">
    <property type="protein sequence ID" value="OAO12088.1"/>
    <property type="molecule type" value="Genomic_DNA"/>
</dbReference>